<dbReference type="InterPro" id="IPR013098">
    <property type="entry name" value="Ig_I-set"/>
</dbReference>
<evidence type="ECO:0000313" key="3">
    <source>
        <dbReference type="Proteomes" id="UP001168972"/>
    </source>
</evidence>
<dbReference type="InterPro" id="IPR036179">
    <property type="entry name" value="Ig-like_dom_sf"/>
</dbReference>
<dbReference type="Proteomes" id="UP001168972">
    <property type="component" value="Unassembled WGS sequence"/>
</dbReference>
<keyword evidence="3" id="KW-1185">Reference proteome</keyword>
<dbReference type="Gene3D" id="2.60.40.10">
    <property type="entry name" value="Immunoglobulins"/>
    <property type="match status" value="1"/>
</dbReference>
<dbReference type="InterPro" id="IPR013783">
    <property type="entry name" value="Ig-like_fold"/>
</dbReference>
<protein>
    <recommendedName>
        <fullName evidence="1">Immunoglobulin I-set domain-containing protein</fullName>
    </recommendedName>
</protein>
<name>A0AA39KHI7_MICHY</name>
<dbReference type="Pfam" id="PF07679">
    <property type="entry name" value="I-set"/>
    <property type="match status" value="1"/>
</dbReference>
<accession>A0AA39KHI7</accession>
<comment type="caution">
    <text evidence="2">The sequence shown here is derived from an EMBL/GenBank/DDBJ whole genome shotgun (WGS) entry which is preliminary data.</text>
</comment>
<reference evidence="2" key="2">
    <citation type="submission" date="2023-03" db="EMBL/GenBank/DDBJ databases">
        <authorList>
            <person name="Inwood S.N."/>
            <person name="Skelly J.G."/>
            <person name="Guhlin J."/>
            <person name="Harrop T.W.R."/>
            <person name="Goldson S.G."/>
            <person name="Dearden P.K."/>
        </authorList>
    </citation>
    <scope>NUCLEOTIDE SEQUENCE</scope>
    <source>
        <strain evidence="2">Lincoln</strain>
        <tissue evidence="2">Whole body</tissue>
    </source>
</reference>
<feature type="domain" description="Immunoglobulin I-set" evidence="1">
    <location>
        <begin position="26"/>
        <end position="70"/>
    </location>
</feature>
<organism evidence="2 3">
    <name type="scientific">Microctonus hyperodae</name>
    <name type="common">Parasitoid wasp</name>
    <dbReference type="NCBI Taxonomy" id="165561"/>
    <lineage>
        <taxon>Eukaryota</taxon>
        <taxon>Metazoa</taxon>
        <taxon>Ecdysozoa</taxon>
        <taxon>Arthropoda</taxon>
        <taxon>Hexapoda</taxon>
        <taxon>Insecta</taxon>
        <taxon>Pterygota</taxon>
        <taxon>Neoptera</taxon>
        <taxon>Endopterygota</taxon>
        <taxon>Hymenoptera</taxon>
        <taxon>Apocrita</taxon>
        <taxon>Ichneumonoidea</taxon>
        <taxon>Braconidae</taxon>
        <taxon>Euphorinae</taxon>
        <taxon>Microctonus</taxon>
    </lineage>
</organism>
<dbReference type="SUPFAM" id="SSF48726">
    <property type="entry name" value="Immunoglobulin"/>
    <property type="match status" value="1"/>
</dbReference>
<reference evidence="2" key="1">
    <citation type="journal article" date="2023" name="bioRxiv">
        <title>Scaffold-level genome assemblies of two parasitoid biocontrol wasps reveal the parthenogenesis mechanism and an associated novel virus.</title>
        <authorList>
            <person name="Inwood S."/>
            <person name="Skelly J."/>
            <person name="Guhlin J."/>
            <person name="Harrop T."/>
            <person name="Goldson S."/>
            <person name="Dearden P."/>
        </authorList>
    </citation>
    <scope>NUCLEOTIDE SEQUENCE</scope>
    <source>
        <strain evidence="2">Lincoln</strain>
        <tissue evidence="2">Whole body</tissue>
    </source>
</reference>
<proteinExistence type="predicted"/>
<evidence type="ECO:0000259" key="1">
    <source>
        <dbReference type="Pfam" id="PF07679"/>
    </source>
</evidence>
<evidence type="ECO:0000313" key="2">
    <source>
        <dbReference type="EMBL" id="KAK0162204.1"/>
    </source>
</evidence>
<dbReference type="EMBL" id="JAQQBR010001834">
    <property type="protein sequence ID" value="KAK0162204.1"/>
    <property type="molecule type" value="Genomic_DNA"/>
</dbReference>
<gene>
    <name evidence="2" type="ORF">PV327_008558</name>
</gene>
<sequence length="82" mass="9207">MAPMSRVTLGYTKLGQVFYTLHCRYGQVLPTSRRQEVSTNGTLVLHNVDSSTDRGSYTCTARNKQGHYDAQTVQIEVKGKKK</sequence>
<dbReference type="AlphaFoldDB" id="A0AA39KHI7"/>